<dbReference type="Proteomes" id="UP000232003">
    <property type="component" value="Chromosome"/>
</dbReference>
<reference evidence="5 6" key="1">
    <citation type="submission" date="2017-11" db="EMBL/GenBank/DDBJ databases">
        <title>Complete genome of a free-living desiccation-tolerant cyanobacterium and its photosynthetic adaptation to extreme terrestrial habitat.</title>
        <authorList>
            <person name="Shang J."/>
        </authorList>
    </citation>
    <scope>NUCLEOTIDE SEQUENCE [LARGE SCALE GENOMIC DNA]</scope>
    <source>
        <strain evidence="5 6">CCNUN1</strain>
    </source>
</reference>
<dbReference type="RefSeq" id="WP_100899123.1">
    <property type="nucleotide sequence ID" value="NZ_CAWNNC010000001.1"/>
</dbReference>
<feature type="domain" description="Methyltransferase" evidence="4">
    <location>
        <begin position="62"/>
        <end position="158"/>
    </location>
</feature>
<dbReference type="InterPro" id="IPR041698">
    <property type="entry name" value="Methyltransf_25"/>
</dbReference>
<name>A0A2K8SPW3_9NOSO</name>
<gene>
    <name evidence="5" type="ORF">COO91_03444</name>
</gene>
<keyword evidence="6" id="KW-1185">Reference proteome</keyword>
<dbReference type="InterPro" id="IPR005271">
    <property type="entry name" value="CmoA"/>
</dbReference>
<dbReference type="EMBL" id="CP024785">
    <property type="protein sequence ID" value="AUB37499.1"/>
    <property type="molecule type" value="Genomic_DNA"/>
</dbReference>
<keyword evidence="2 3" id="KW-0949">S-adenosyl-L-methionine</keyword>
<proteinExistence type="predicted"/>
<evidence type="ECO:0000313" key="6">
    <source>
        <dbReference type="Proteomes" id="UP000232003"/>
    </source>
</evidence>
<organism evidence="5 6">
    <name type="scientific">Nostoc flagelliforme CCNUN1</name>
    <dbReference type="NCBI Taxonomy" id="2038116"/>
    <lineage>
        <taxon>Bacteria</taxon>
        <taxon>Bacillati</taxon>
        <taxon>Cyanobacteriota</taxon>
        <taxon>Cyanophyceae</taxon>
        <taxon>Nostocales</taxon>
        <taxon>Nostocaceae</taxon>
        <taxon>Nostoc</taxon>
    </lineage>
</organism>
<dbReference type="AlphaFoldDB" id="A0A2K8SPW3"/>
<evidence type="ECO:0000256" key="3">
    <source>
        <dbReference type="PIRSR" id="PIRSR006325-1"/>
    </source>
</evidence>
<keyword evidence="1" id="KW-0808">Transferase</keyword>
<dbReference type="GO" id="GO:0002098">
    <property type="term" value="P:tRNA wobble uridine modification"/>
    <property type="evidence" value="ECO:0007669"/>
    <property type="project" value="InterPro"/>
</dbReference>
<dbReference type="SUPFAM" id="SSF53335">
    <property type="entry name" value="S-adenosyl-L-methionine-dependent methyltransferases"/>
    <property type="match status" value="1"/>
</dbReference>
<feature type="binding site" evidence="3">
    <location>
        <position position="41"/>
    </location>
    <ligand>
        <name>S-adenosyl-L-methionine</name>
        <dbReference type="ChEBI" id="CHEBI:59789"/>
    </ligand>
</feature>
<evidence type="ECO:0000256" key="1">
    <source>
        <dbReference type="ARBA" id="ARBA00022679"/>
    </source>
</evidence>
<dbReference type="OrthoDB" id="9808140at2"/>
<accession>A0A2K8SPW3</accession>
<dbReference type="KEGG" id="nfl:COO91_03444"/>
<dbReference type="Pfam" id="PF13649">
    <property type="entry name" value="Methyltransf_25"/>
    <property type="match status" value="1"/>
</dbReference>
<dbReference type="CDD" id="cd02440">
    <property type="entry name" value="AdoMet_MTases"/>
    <property type="match status" value="1"/>
</dbReference>
<dbReference type="PANTHER" id="PTHR43861">
    <property type="entry name" value="TRANS-ACONITATE 2-METHYLTRANSFERASE-RELATED"/>
    <property type="match status" value="1"/>
</dbReference>
<dbReference type="GO" id="GO:0016740">
    <property type="term" value="F:transferase activity"/>
    <property type="evidence" value="ECO:0007669"/>
    <property type="project" value="UniProtKB-KW"/>
</dbReference>
<feature type="binding site" evidence="3">
    <location>
        <begin position="91"/>
        <end position="92"/>
    </location>
    <ligand>
        <name>S-adenosyl-L-methionine</name>
        <dbReference type="ChEBI" id="CHEBI:59789"/>
    </ligand>
</feature>
<evidence type="ECO:0000256" key="2">
    <source>
        <dbReference type="ARBA" id="ARBA00022691"/>
    </source>
</evidence>
<dbReference type="PIRSF" id="PIRSF006325">
    <property type="entry name" value="MeTrfase_bac"/>
    <property type="match status" value="1"/>
</dbReference>
<protein>
    <submittedName>
        <fullName evidence="5">CmoA, tRNA</fullName>
    </submittedName>
</protein>
<feature type="binding site" evidence="3">
    <location>
        <begin position="116"/>
        <end position="117"/>
    </location>
    <ligand>
        <name>S-adenosyl-L-methionine</name>
        <dbReference type="ChEBI" id="CHEBI:59789"/>
    </ligand>
</feature>
<evidence type="ECO:0000313" key="5">
    <source>
        <dbReference type="EMBL" id="AUB37499.1"/>
    </source>
</evidence>
<evidence type="ECO:0000259" key="4">
    <source>
        <dbReference type="Pfam" id="PF13649"/>
    </source>
</evidence>
<dbReference type="Gene3D" id="3.40.50.150">
    <property type="entry name" value="Vaccinia Virus protein VP39"/>
    <property type="match status" value="1"/>
</dbReference>
<sequence length="242" mass="27152">MVHDAGLKVDDGIFAAPGSWEFSAQVAPKFNSHVIKSVPYYLDTQVAVAEVSDWFVRRNSLILDLGCATGSTIGDIYRRHIGKNISIVGVDNSAPMLEEAKKSLQGYRGIEFIQKDIEAYHFPEEIDLICSLYTLQFVHPKYRLDVCKKIYQSLSPSGGFLLVEKVADQDSTLAEIFSQLHWQRKEAMGLSVEEIYSKAKSLRGVMVPLTLESNFAMLREAGFTKIGLFFKWFNFAGIVAIK</sequence>
<dbReference type="PANTHER" id="PTHR43861:SF2">
    <property type="entry name" value="CARBOXY-S-ADENOSYL-L-METHIONINE SYNTHASE"/>
    <property type="match status" value="1"/>
</dbReference>
<dbReference type="InterPro" id="IPR029063">
    <property type="entry name" value="SAM-dependent_MTases_sf"/>
</dbReference>